<dbReference type="EMBL" id="SPIA01000004">
    <property type="protein sequence ID" value="TFH67256.1"/>
    <property type="molecule type" value="Genomic_DNA"/>
</dbReference>
<dbReference type="OrthoDB" id="7051185at2"/>
<feature type="domain" description="TonB-dependent receptor plug" evidence="15">
    <location>
        <begin position="44"/>
        <end position="149"/>
    </location>
</feature>
<evidence type="ECO:0000259" key="15">
    <source>
        <dbReference type="Pfam" id="PF07715"/>
    </source>
</evidence>
<keyword evidence="10 11" id="KW-0998">Cell outer membrane</keyword>
<evidence type="ECO:0000256" key="4">
    <source>
        <dbReference type="ARBA" id="ARBA00022496"/>
    </source>
</evidence>
<keyword evidence="6" id="KW-0408">Iron</keyword>
<evidence type="ECO:0000313" key="16">
    <source>
        <dbReference type="EMBL" id="TFH67256.1"/>
    </source>
</evidence>
<dbReference type="PROSITE" id="PS52016">
    <property type="entry name" value="TONB_DEPENDENT_REC_3"/>
    <property type="match status" value="1"/>
</dbReference>
<dbReference type="InterPro" id="IPR036942">
    <property type="entry name" value="Beta-barrel_TonB_sf"/>
</dbReference>
<dbReference type="InterPro" id="IPR039426">
    <property type="entry name" value="TonB-dep_rcpt-like"/>
</dbReference>
<feature type="domain" description="TonB-dependent receptor-like beta-barrel" evidence="14">
    <location>
        <begin position="380"/>
        <end position="760"/>
    </location>
</feature>
<keyword evidence="9 11" id="KW-0472">Membrane</keyword>
<comment type="caution">
    <text evidence="16">The sequence shown here is derived from an EMBL/GenBank/DDBJ whole genome shotgun (WGS) entry which is preliminary data.</text>
</comment>
<dbReference type="InterPro" id="IPR000531">
    <property type="entry name" value="Beta-barrel_TonB"/>
</dbReference>
<keyword evidence="5 11" id="KW-0812">Transmembrane</keyword>
<evidence type="ECO:0000256" key="2">
    <source>
        <dbReference type="ARBA" id="ARBA00022448"/>
    </source>
</evidence>
<keyword evidence="4" id="KW-0410">Iron transport</keyword>
<dbReference type="GO" id="GO:0009279">
    <property type="term" value="C:cell outer membrane"/>
    <property type="evidence" value="ECO:0007669"/>
    <property type="project" value="UniProtKB-SubCell"/>
</dbReference>
<dbReference type="Gene3D" id="2.40.170.20">
    <property type="entry name" value="TonB-dependent receptor, beta-barrel domain"/>
    <property type="match status" value="1"/>
</dbReference>
<accession>A0A4Y8UEI1</accession>
<dbReference type="PANTHER" id="PTHR32552">
    <property type="entry name" value="FERRICHROME IRON RECEPTOR-RELATED"/>
    <property type="match status" value="1"/>
</dbReference>
<reference evidence="16 17" key="1">
    <citation type="submission" date="2019-03" db="EMBL/GenBank/DDBJ databases">
        <title>Draft genome of Gammaproteobacteria bacterium LSUCC0057, a member of the SAR92 clade.</title>
        <authorList>
            <person name="Lanclos V.C."/>
            <person name="Doiron C."/>
            <person name="Henson M.W."/>
            <person name="Thrash J.C."/>
        </authorList>
    </citation>
    <scope>NUCLEOTIDE SEQUENCE [LARGE SCALE GENOMIC DNA]</scope>
    <source>
        <strain evidence="16 17">LSUCC0057</strain>
    </source>
</reference>
<keyword evidence="3 11" id="KW-1134">Transmembrane beta strand</keyword>
<name>A0A4Y8UEI1_9GAMM</name>
<keyword evidence="16" id="KW-0675">Receptor</keyword>
<keyword evidence="8 12" id="KW-0798">TonB box</keyword>
<keyword evidence="7" id="KW-0406">Ion transport</keyword>
<dbReference type="InterPro" id="IPR012910">
    <property type="entry name" value="Plug_dom"/>
</dbReference>
<evidence type="ECO:0000256" key="5">
    <source>
        <dbReference type="ARBA" id="ARBA00022692"/>
    </source>
</evidence>
<evidence type="ECO:0000256" key="7">
    <source>
        <dbReference type="ARBA" id="ARBA00023065"/>
    </source>
</evidence>
<keyword evidence="2 11" id="KW-0813">Transport</keyword>
<dbReference type="Pfam" id="PF00593">
    <property type="entry name" value="TonB_dep_Rec_b-barrel"/>
    <property type="match status" value="1"/>
</dbReference>
<feature type="signal peptide" evidence="13">
    <location>
        <begin position="1"/>
        <end position="25"/>
    </location>
</feature>
<dbReference type="Pfam" id="PF07715">
    <property type="entry name" value="Plug"/>
    <property type="match status" value="1"/>
</dbReference>
<keyword evidence="17" id="KW-1185">Reference proteome</keyword>
<sequence>MKKRTISLYTAAATLAMAASAPSLAQNLTLEEIVVTATKRTEGLQEVPIAISVMGGEEISQKGLTKMEDLAAYMPNVHVAEASAGTQLFIRGIGSGVNYGFEQSVGTFVDGVYFGRGRSARGKFLDIERVEVLKGPQSTLFGKNTIAGALNITTGQPTEEFEGYVSVGFTSELDATTITSVVSGPLSDNVRGRLAVRSYEDEGYVRNLAADGEDAPQNESVYVRGTLAVDLNDDWTATIKAEHGYFDVIGRQELISKASASANFLYSTFGASNFEPGFGYTNYEQNVRDFPLFDDTESNILQLTLDGTLAGHGVKLVVAGTDYEFTNSLDSDYSPLKLLNRGRTEEHEQFSAELIISSDTGGAFEYLAGAFYQSEELSNDRYTHVDVSAVPAIQSGVFGLLNTANPLLGGNSFAQAVLGGNLDPVADNGILDATAHSMFAQDADSWSVFAEGTYNVTDTFRITAGLRYSEDEKSMSKQGTIGYIDADDAGSTLLPGQLAAVYANALQLATVHQYTRDRDEDHVTGHINLQWDATNDTMIYLELGNGYKAGGFDEDNGMGREVETVAGITDDLADFEDESVETLELGAKINLADGRGRLNVAAFMSTYEDVQVSTFDGNAAFVVGNAAESEVLGIEADVLYRLTEEITLNGAFAYLDATYKSFPGAGCNAYQDCPDGSVDLAGEPLQFAPEYTANIGIAYEKALSAGLVLSAGLDYNWSDDVVVAADLDEHLIQESYGKLNGRIALAGNEQWQIALVGKNLTDEETFMWGNDVPLSSLGFANTYFKMIDPPRTFELTGRINF</sequence>
<organism evidence="16 17">
    <name type="scientific">Gammaproteobacteria bacterium LSUCC0057</name>
    <dbReference type="NCBI Taxonomy" id="2559237"/>
    <lineage>
        <taxon>Bacteria</taxon>
        <taxon>Pseudomonadati</taxon>
        <taxon>Pseudomonadota</taxon>
        <taxon>Gammaproteobacteria</taxon>
        <taxon>Cellvibrionales</taxon>
        <taxon>Porticoccaceae</taxon>
        <taxon>SAR92 clade</taxon>
    </lineage>
</organism>
<gene>
    <name evidence="16" type="ORF">E3W66_09560</name>
</gene>
<evidence type="ECO:0000256" key="1">
    <source>
        <dbReference type="ARBA" id="ARBA00004571"/>
    </source>
</evidence>
<feature type="chain" id="PRO_5021398623" evidence="13">
    <location>
        <begin position="26"/>
        <end position="801"/>
    </location>
</feature>
<evidence type="ECO:0000256" key="13">
    <source>
        <dbReference type="SAM" id="SignalP"/>
    </source>
</evidence>
<dbReference type="GO" id="GO:0006826">
    <property type="term" value="P:iron ion transport"/>
    <property type="evidence" value="ECO:0007669"/>
    <property type="project" value="UniProtKB-KW"/>
</dbReference>
<keyword evidence="13" id="KW-0732">Signal</keyword>
<proteinExistence type="inferred from homology"/>
<evidence type="ECO:0000256" key="6">
    <source>
        <dbReference type="ARBA" id="ARBA00023004"/>
    </source>
</evidence>
<evidence type="ECO:0000256" key="3">
    <source>
        <dbReference type="ARBA" id="ARBA00022452"/>
    </source>
</evidence>
<dbReference type="Proteomes" id="UP000298133">
    <property type="component" value="Unassembled WGS sequence"/>
</dbReference>
<evidence type="ECO:0000313" key="17">
    <source>
        <dbReference type="Proteomes" id="UP000298133"/>
    </source>
</evidence>
<evidence type="ECO:0000259" key="14">
    <source>
        <dbReference type="Pfam" id="PF00593"/>
    </source>
</evidence>
<comment type="similarity">
    <text evidence="11 12">Belongs to the TonB-dependent receptor family.</text>
</comment>
<comment type="subcellular location">
    <subcellularLocation>
        <location evidence="1 11">Cell outer membrane</location>
        <topology evidence="1 11">Multi-pass membrane protein</topology>
    </subcellularLocation>
</comment>
<evidence type="ECO:0000256" key="11">
    <source>
        <dbReference type="PROSITE-ProRule" id="PRU01360"/>
    </source>
</evidence>
<dbReference type="SUPFAM" id="SSF56935">
    <property type="entry name" value="Porins"/>
    <property type="match status" value="1"/>
</dbReference>
<evidence type="ECO:0000256" key="12">
    <source>
        <dbReference type="RuleBase" id="RU003357"/>
    </source>
</evidence>
<protein>
    <submittedName>
        <fullName evidence="16">TonB-dependent receptor</fullName>
    </submittedName>
</protein>
<evidence type="ECO:0000256" key="10">
    <source>
        <dbReference type="ARBA" id="ARBA00023237"/>
    </source>
</evidence>
<dbReference type="AlphaFoldDB" id="A0A4Y8UEI1"/>
<evidence type="ECO:0000256" key="9">
    <source>
        <dbReference type="ARBA" id="ARBA00023136"/>
    </source>
</evidence>
<dbReference type="PANTHER" id="PTHR32552:SF81">
    <property type="entry name" value="TONB-DEPENDENT OUTER MEMBRANE RECEPTOR"/>
    <property type="match status" value="1"/>
</dbReference>
<evidence type="ECO:0000256" key="8">
    <source>
        <dbReference type="ARBA" id="ARBA00023077"/>
    </source>
</evidence>